<gene>
    <name evidence="3" type="ORF">K466DRAFT_510940</name>
</gene>
<dbReference type="InterPro" id="IPR029001">
    <property type="entry name" value="ITPase-like_fam"/>
</dbReference>
<keyword evidence="2" id="KW-0378">Hydrolase</keyword>
<accession>A0A5C3PYB3</accession>
<dbReference type="STRING" id="1314778.A0A5C3PYB3"/>
<dbReference type="SUPFAM" id="SSF52972">
    <property type="entry name" value="ITPase-like"/>
    <property type="match status" value="1"/>
</dbReference>
<evidence type="ECO:0000256" key="1">
    <source>
        <dbReference type="ARBA" id="ARBA00001968"/>
    </source>
</evidence>
<dbReference type="Gene3D" id="3.90.950.10">
    <property type="match status" value="1"/>
</dbReference>
<dbReference type="HAMAP" id="MF_00528">
    <property type="entry name" value="Maf"/>
    <property type="match status" value="1"/>
</dbReference>
<dbReference type="AlphaFoldDB" id="A0A5C3PYB3"/>
<comment type="cofactor">
    <cofactor evidence="1">
        <name>a divalent metal cation</name>
        <dbReference type="ChEBI" id="CHEBI:60240"/>
    </cofactor>
</comment>
<dbReference type="InParanoid" id="A0A5C3PYB3"/>
<dbReference type="CDD" id="cd00555">
    <property type="entry name" value="Maf"/>
    <property type="match status" value="1"/>
</dbReference>
<reference evidence="3 4" key="1">
    <citation type="journal article" date="2019" name="Nat. Ecol. Evol.">
        <title>Megaphylogeny resolves global patterns of mushroom evolution.</title>
        <authorList>
            <person name="Varga T."/>
            <person name="Krizsan K."/>
            <person name="Foldi C."/>
            <person name="Dima B."/>
            <person name="Sanchez-Garcia M."/>
            <person name="Sanchez-Ramirez S."/>
            <person name="Szollosi G.J."/>
            <person name="Szarkandi J.G."/>
            <person name="Papp V."/>
            <person name="Albert L."/>
            <person name="Andreopoulos W."/>
            <person name="Angelini C."/>
            <person name="Antonin V."/>
            <person name="Barry K.W."/>
            <person name="Bougher N.L."/>
            <person name="Buchanan P."/>
            <person name="Buyck B."/>
            <person name="Bense V."/>
            <person name="Catcheside P."/>
            <person name="Chovatia M."/>
            <person name="Cooper J."/>
            <person name="Damon W."/>
            <person name="Desjardin D."/>
            <person name="Finy P."/>
            <person name="Geml J."/>
            <person name="Haridas S."/>
            <person name="Hughes K."/>
            <person name="Justo A."/>
            <person name="Karasinski D."/>
            <person name="Kautmanova I."/>
            <person name="Kiss B."/>
            <person name="Kocsube S."/>
            <person name="Kotiranta H."/>
            <person name="LaButti K.M."/>
            <person name="Lechner B.E."/>
            <person name="Liimatainen K."/>
            <person name="Lipzen A."/>
            <person name="Lukacs Z."/>
            <person name="Mihaltcheva S."/>
            <person name="Morgado L.N."/>
            <person name="Niskanen T."/>
            <person name="Noordeloos M.E."/>
            <person name="Ohm R.A."/>
            <person name="Ortiz-Santana B."/>
            <person name="Ovrebo C."/>
            <person name="Racz N."/>
            <person name="Riley R."/>
            <person name="Savchenko A."/>
            <person name="Shiryaev A."/>
            <person name="Soop K."/>
            <person name="Spirin V."/>
            <person name="Szebenyi C."/>
            <person name="Tomsovsky M."/>
            <person name="Tulloss R.E."/>
            <person name="Uehling J."/>
            <person name="Grigoriev I.V."/>
            <person name="Vagvolgyi C."/>
            <person name="Papp T."/>
            <person name="Martin F.M."/>
            <person name="Miettinen O."/>
            <person name="Hibbett D.S."/>
            <person name="Nagy L.G."/>
        </authorList>
    </citation>
    <scope>NUCLEOTIDE SEQUENCE [LARGE SCALE GENOMIC DNA]</scope>
    <source>
        <strain evidence="3 4">HHB13444</strain>
    </source>
</reference>
<dbReference type="EMBL" id="ML210976">
    <property type="protein sequence ID" value="TFK93789.1"/>
    <property type="molecule type" value="Genomic_DNA"/>
</dbReference>
<organism evidence="3 4">
    <name type="scientific">Polyporus arcularius HHB13444</name>
    <dbReference type="NCBI Taxonomy" id="1314778"/>
    <lineage>
        <taxon>Eukaryota</taxon>
        <taxon>Fungi</taxon>
        <taxon>Dikarya</taxon>
        <taxon>Basidiomycota</taxon>
        <taxon>Agaricomycotina</taxon>
        <taxon>Agaricomycetes</taxon>
        <taxon>Polyporales</taxon>
        <taxon>Polyporaceae</taxon>
        <taxon>Polyporus</taxon>
    </lineage>
</organism>
<dbReference type="Proteomes" id="UP000308197">
    <property type="component" value="Unassembled WGS sequence"/>
</dbReference>
<dbReference type="InterPro" id="IPR003697">
    <property type="entry name" value="Maf-like"/>
</dbReference>
<dbReference type="PANTHER" id="PTHR43213:SF5">
    <property type="entry name" value="BIFUNCTIONAL DTTP_UTP PYROPHOSPHATASE_METHYLTRANSFERASE PROTEIN-RELATED"/>
    <property type="match status" value="1"/>
</dbReference>
<dbReference type="Pfam" id="PF02545">
    <property type="entry name" value="Maf"/>
    <property type="match status" value="1"/>
</dbReference>
<dbReference type="PANTHER" id="PTHR43213">
    <property type="entry name" value="BIFUNCTIONAL DTTP/UTP PYROPHOSPHATASE/METHYLTRANSFERASE PROTEIN-RELATED"/>
    <property type="match status" value="1"/>
</dbReference>
<dbReference type="FunCoup" id="A0A5C3PYB3">
    <property type="interactions" value="47"/>
</dbReference>
<protein>
    <submittedName>
        <fullName evidence="3">Maf/Ham1</fullName>
    </submittedName>
</protein>
<evidence type="ECO:0000256" key="2">
    <source>
        <dbReference type="ARBA" id="ARBA00022801"/>
    </source>
</evidence>
<name>A0A5C3PYB3_9APHY</name>
<sequence length="259" mass="28482">MVSFFSSKPKVELPDHNCVLPHALKIPALEKLVGKRVVLASNSPRRKEILKTFGLEPEVIPSTFEETLPLGGFSDPHEYPVATATHKAVEVYERLVTENPDDAPDLVIAADTVVLTHPPEGLKSMRFSDEPIGPQDLLEKPRDKEDNLRMLLDLNGAICEVVTGVSIAFPVLEAPGYKIKSIEERTKVYFAQNEESLLKAYVESGEGIDRAGGFAVQGLGGMLISKVDGDYHNVVGFPAASFFKFLDMLIEEEVDFLSD</sequence>
<evidence type="ECO:0000313" key="3">
    <source>
        <dbReference type="EMBL" id="TFK93789.1"/>
    </source>
</evidence>
<dbReference type="GO" id="GO:0047429">
    <property type="term" value="F:nucleoside triphosphate diphosphatase activity"/>
    <property type="evidence" value="ECO:0007669"/>
    <property type="project" value="InterPro"/>
</dbReference>
<proteinExistence type="inferred from homology"/>
<keyword evidence="4" id="KW-1185">Reference proteome</keyword>
<evidence type="ECO:0000313" key="4">
    <source>
        <dbReference type="Proteomes" id="UP000308197"/>
    </source>
</evidence>